<sequence length="100" mass="11527">MKITDLVKAANALVTSDHYVDYCEQYPVPLERAIAQSGYDGVSTVTVENLKTFIVFANTFWMYLPDNIGIRQPTFFTLCMFCETYLPECDDYEEHYGKSE</sequence>
<dbReference type="Proteomes" id="UP000223496">
    <property type="component" value="Segment"/>
</dbReference>
<proteinExistence type="predicted"/>
<reference evidence="1 2" key="1">
    <citation type="journal article" date="2017" name="Int. J. Food Microbiol.">
        <title>Investigating the biocontrol and anti-biofilm potential of a three phage cocktail against Cronobacter sakazakii in different brands of infant formula.</title>
        <authorList>
            <person name="Endersen L."/>
            <person name="Buttimer C."/>
            <person name="Nevin E."/>
            <person name="Coffey A."/>
            <person name="Neve H."/>
            <person name="Oliveira H."/>
            <person name="Lavigne R."/>
            <person name="O'Mahony J."/>
        </authorList>
    </citation>
    <scope>NUCLEOTIDE SEQUENCE [LARGE SCALE GENOMIC DNA]</scope>
</reference>
<keyword evidence="2" id="KW-1185">Reference proteome</keyword>
<organism evidence="1 2">
    <name type="scientific">Cronobacter phage vB_CsaM_leB</name>
    <dbReference type="NCBI Taxonomy" id="1885242"/>
    <lineage>
        <taxon>Viruses</taxon>
        <taxon>Duplodnaviria</taxon>
        <taxon>Heunggongvirae</taxon>
        <taxon>Uroviricota</taxon>
        <taxon>Caudoviricetes</taxon>
        <taxon>Pantevenvirales</taxon>
        <taxon>Straboviridae</taxon>
        <taxon>Pseudotevenvirus</taxon>
        <taxon>Pseudotevenvirus leb</taxon>
    </lineage>
</organism>
<name>A0A1W5N0J0_9CAUD</name>
<gene>
    <name evidence="1" type="ORF">B_184</name>
</gene>
<evidence type="ECO:0000313" key="1">
    <source>
        <dbReference type="EMBL" id="AOG16310.1"/>
    </source>
</evidence>
<accession>A0A1W5N0J0</accession>
<protein>
    <submittedName>
        <fullName evidence="1">Uncharacterized protein</fullName>
    </submittedName>
</protein>
<dbReference type="EMBL" id="KX431559">
    <property type="protein sequence ID" value="AOG16310.1"/>
    <property type="molecule type" value="Genomic_DNA"/>
</dbReference>
<evidence type="ECO:0000313" key="2">
    <source>
        <dbReference type="Proteomes" id="UP000223496"/>
    </source>
</evidence>